<feature type="region of interest" description="Disordered" evidence="1">
    <location>
        <begin position="1"/>
        <end position="26"/>
    </location>
</feature>
<evidence type="ECO:0000313" key="2">
    <source>
        <dbReference type="EMBL" id="MFC1420761.1"/>
    </source>
</evidence>
<proteinExistence type="predicted"/>
<gene>
    <name evidence="2" type="ORF">ACEZDE_29565</name>
</gene>
<dbReference type="PANTHER" id="PTHR36221:SF1">
    <property type="entry name" value="DUF742 DOMAIN-CONTAINING PROTEIN"/>
    <property type="match status" value="1"/>
</dbReference>
<sequence>MSGSDQGRGHDADQEWDDGWDQGWDEGNPERLYVITGGRSGASQRDALDLVTLIVSRAEPQPELQPEHSAILRLCRFPLSVAELSAYLGLPFSVVTVLLADLLADGRVQARAPFQLANLPDVALIEAVMHGLQRL</sequence>
<dbReference type="EMBL" id="JBHFAB010000029">
    <property type="protein sequence ID" value="MFC1420761.1"/>
    <property type="molecule type" value="Genomic_DNA"/>
</dbReference>
<dbReference type="Proteomes" id="UP001592531">
    <property type="component" value="Unassembled WGS sequence"/>
</dbReference>
<name>A0ABV6W430_9ACTN</name>
<dbReference type="Pfam" id="PF05331">
    <property type="entry name" value="DUF742"/>
    <property type="match status" value="1"/>
</dbReference>
<protein>
    <submittedName>
        <fullName evidence="2">DUF742 domain-containing protein</fullName>
    </submittedName>
</protein>
<feature type="compositionally biased region" description="Acidic residues" evidence="1">
    <location>
        <begin position="14"/>
        <end position="24"/>
    </location>
</feature>
<keyword evidence="3" id="KW-1185">Reference proteome</keyword>
<evidence type="ECO:0000313" key="3">
    <source>
        <dbReference type="Proteomes" id="UP001592531"/>
    </source>
</evidence>
<dbReference type="RefSeq" id="WP_380542606.1">
    <property type="nucleotide sequence ID" value="NZ_JBHFAB010000029.1"/>
</dbReference>
<comment type="caution">
    <text evidence="2">The sequence shown here is derived from an EMBL/GenBank/DDBJ whole genome shotgun (WGS) entry which is preliminary data.</text>
</comment>
<dbReference type="PANTHER" id="PTHR36221">
    <property type="entry name" value="DUF742 DOMAIN-CONTAINING PROTEIN"/>
    <property type="match status" value="1"/>
</dbReference>
<reference evidence="2 3" key="1">
    <citation type="submission" date="2024-09" db="EMBL/GenBank/DDBJ databases">
        <authorList>
            <person name="Lee S.D."/>
        </authorList>
    </citation>
    <scope>NUCLEOTIDE SEQUENCE [LARGE SCALE GENOMIC DNA]</scope>
    <source>
        <strain evidence="2 3">N8-3</strain>
    </source>
</reference>
<evidence type="ECO:0000256" key="1">
    <source>
        <dbReference type="SAM" id="MobiDB-lite"/>
    </source>
</evidence>
<organism evidence="2 3">
    <name type="scientific">Streptacidiphilus cavernicola</name>
    <dbReference type="NCBI Taxonomy" id="3342716"/>
    <lineage>
        <taxon>Bacteria</taxon>
        <taxon>Bacillati</taxon>
        <taxon>Actinomycetota</taxon>
        <taxon>Actinomycetes</taxon>
        <taxon>Kitasatosporales</taxon>
        <taxon>Streptomycetaceae</taxon>
        <taxon>Streptacidiphilus</taxon>
    </lineage>
</organism>
<accession>A0ABV6W430</accession>
<dbReference type="InterPro" id="IPR007995">
    <property type="entry name" value="DUF742"/>
</dbReference>